<protein>
    <recommendedName>
        <fullName evidence="2">C2H2-type domain-containing protein</fullName>
    </recommendedName>
</protein>
<dbReference type="InterPro" id="IPR013087">
    <property type="entry name" value="Znf_C2H2_type"/>
</dbReference>
<feature type="compositionally biased region" description="Acidic residues" evidence="1">
    <location>
        <begin position="29"/>
        <end position="69"/>
    </location>
</feature>
<dbReference type="AlphaFoldDB" id="A0ABD3BQK0"/>
<sequence length="241" mass="26930">MIKRRFYRFDHGNKDDPSGSSSSSSGSESEGEATDETEVEEVQDEVEVEEEDDDDDDEENNGYESEDSSGNEVNLDSSGLPTSDDEVAAQDNKQNIIGSFSSGKGATEHAPARPVKDETCFDAIDCVLKRKSVFRCRLCPRIVCLSEETLKAHLSSKRHARSEKLRDEGRLKVILNDDGLLEGESLTDNPGRTVIFGQKPAKPKRKNKGPGKPKKRERQGTKFRKGRPLTDKRQKRQRNDS</sequence>
<dbReference type="Pfam" id="PF12874">
    <property type="entry name" value="zf-met"/>
    <property type="match status" value="1"/>
</dbReference>
<dbReference type="Proteomes" id="UP001632038">
    <property type="component" value="Unassembled WGS sequence"/>
</dbReference>
<gene>
    <name evidence="3" type="ORF">CASFOL_037198</name>
</gene>
<feature type="region of interest" description="Disordered" evidence="1">
    <location>
        <begin position="1"/>
        <end position="91"/>
    </location>
</feature>
<feature type="compositionally biased region" description="Basic residues" evidence="1">
    <location>
        <begin position="201"/>
        <end position="227"/>
    </location>
</feature>
<reference evidence="4" key="1">
    <citation type="journal article" date="2024" name="IScience">
        <title>Strigolactones Initiate the Formation of Haustorium-like Structures in Castilleja.</title>
        <authorList>
            <person name="Buerger M."/>
            <person name="Peterson D."/>
            <person name="Chory J."/>
        </authorList>
    </citation>
    <scope>NUCLEOTIDE SEQUENCE [LARGE SCALE GENOMIC DNA]</scope>
</reference>
<comment type="caution">
    <text evidence="3">The sequence shown here is derived from an EMBL/GenBank/DDBJ whole genome shotgun (WGS) entry which is preliminary data.</text>
</comment>
<proteinExistence type="predicted"/>
<dbReference type="PANTHER" id="PTHR36332">
    <property type="entry name" value="STRESS RESPONSE PROTEIN"/>
    <property type="match status" value="1"/>
</dbReference>
<dbReference type="PANTHER" id="PTHR36332:SF1">
    <property type="entry name" value="STRESS RESPONSE PROTEIN"/>
    <property type="match status" value="1"/>
</dbReference>
<evidence type="ECO:0000313" key="3">
    <source>
        <dbReference type="EMBL" id="KAL3618970.1"/>
    </source>
</evidence>
<feature type="compositionally biased region" description="Low complexity" evidence="1">
    <location>
        <begin position="18"/>
        <end position="28"/>
    </location>
</feature>
<feature type="region of interest" description="Disordered" evidence="1">
    <location>
        <begin position="182"/>
        <end position="241"/>
    </location>
</feature>
<feature type="domain" description="C2H2-type" evidence="2">
    <location>
        <begin position="134"/>
        <end position="159"/>
    </location>
</feature>
<organism evidence="3 4">
    <name type="scientific">Castilleja foliolosa</name>
    <dbReference type="NCBI Taxonomy" id="1961234"/>
    <lineage>
        <taxon>Eukaryota</taxon>
        <taxon>Viridiplantae</taxon>
        <taxon>Streptophyta</taxon>
        <taxon>Embryophyta</taxon>
        <taxon>Tracheophyta</taxon>
        <taxon>Spermatophyta</taxon>
        <taxon>Magnoliopsida</taxon>
        <taxon>eudicotyledons</taxon>
        <taxon>Gunneridae</taxon>
        <taxon>Pentapetalae</taxon>
        <taxon>asterids</taxon>
        <taxon>lamiids</taxon>
        <taxon>Lamiales</taxon>
        <taxon>Orobanchaceae</taxon>
        <taxon>Pedicularideae</taxon>
        <taxon>Castillejinae</taxon>
        <taxon>Castilleja</taxon>
    </lineage>
</organism>
<accession>A0ABD3BQK0</accession>
<keyword evidence="4" id="KW-1185">Reference proteome</keyword>
<evidence type="ECO:0000313" key="4">
    <source>
        <dbReference type="Proteomes" id="UP001632038"/>
    </source>
</evidence>
<dbReference type="EMBL" id="JAVIJP010000070">
    <property type="protein sequence ID" value="KAL3618970.1"/>
    <property type="molecule type" value="Genomic_DNA"/>
</dbReference>
<name>A0ABD3BQK0_9LAMI</name>
<evidence type="ECO:0000259" key="2">
    <source>
        <dbReference type="Pfam" id="PF12874"/>
    </source>
</evidence>
<feature type="compositionally biased region" description="Basic and acidic residues" evidence="1">
    <location>
        <begin position="7"/>
        <end position="17"/>
    </location>
</feature>
<evidence type="ECO:0000256" key="1">
    <source>
        <dbReference type="SAM" id="MobiDB-lite"/>
    </source>
</evidence>
<feature type="compositionally biased region" description="Basic and acidic residues" evidence="1">
    <location>
        <begin position="228"/>
        <end position="241"/>
    </location>
</feature>
<dbReference type="Gene3D" id="3.30.160.60">
    <property type="entry name" value="Classic Zinc Finger"/>
    <property type="match status" value="1"/>
</dbReference>